<organism evidence="2 3">
    <name type="scientific">Brenthis ino</name>
    <name type="common">lesser marbled fritillary</name>
    <dbReference type="NCBI Taxonomy" id="405034"/>
    <lineage>
        <taxon>Eukaryota</taxon>
        <taxon>Metazoa</taxon>
        <taxon>Ecdysozoa</taxon>
        <taxon>Arthropoda</taxon>
        <taxon>Hexapoda</taxon>
        <taxon>Insecta</taxon>
        <taxon>Pterygota</taxon>
        <taxon>Neoptera</taxon>
        <taxon>Endopterygota</taxon>
        <taxon>Lepidoptera</taxon>
        <taxon>Glossata</taxon>
        <taxon>Ditrysia</taxon>
        <taxon>Papilionoidea</taxon>
        <taxon>Nymphalidae</taxon>
        <taxon>Heliconiinae</taxon>
        <taxon>Argynnini</taxon>
        <taxon>Brenthis</taxon>
    </lineage>
</organism>
<evidence type="ECO:0000313" key="2">
    <source>
        <dbReference type="EMBL" id="CAH0730829.1"/>
    </source>
</evidence>
<protein>
    <submittedName>
        <fullName evidence="2">Uncharacterized protein</fullName>
    </submittedName>
</protein>
<dbReference type="InterPro" id="IPR040171">
    <property type="entry name" value="USBP1-like"/>
</dbReference>
<accession>A0A8J9YHB3</accession>
<feature type="compositionally biased region" description="Acidic residues" evidence="1">
    <location>
        <begin position="93"/>
        <end position="114"/>
    </location>
</feature>
<feature type="compositionally biased region" description="Basic and acidic residues" evidence="1">
    <location>
        <begin position="215"/>
        <end position="226"/>
    </location>
</feature>
<evidence type="ECO:0000313" key="3">
    <source>
        <dbReference type="Proteomes" id="UP000838878"/>
    </source>
</evidence>
<sequence>MGGRLSCACAVQESSSVALCGALAAADRALEAYDVLLALAETAHAPRSHERRAAELVARRLLARLRAAPAWGAPLLSPGPWHDHHRSAVSEESGADEGGEEGEVEGEGDGEQGEGEWSAACEAALRAHAARLKRDTVALRHSRPPPALYSPHDMDEEADPRCVETVSMAEMEAAVVLQEMLVAKENRATERAAALLQPAPEHKGEAGRRRRRERHWLDARASETDL</sequence>
<name>A0A8J9YHB3_9NEOP</name>
<feature type="non-terminal residue" evidence="2">
    <location>
        <position position="226"/>
    </location>
</feature>
<dbReference type="AlphaFoldDB" id="A0A8J9YHB3"/>
<dbReference type="EMBL" id="OV170229">
    <property type="protein sequence ID" value="CAH0730829.1"/>
    <property type="molecule type" value="Genomic_DNA"/>
</dbReference>
<dbReference type="OrthoDB" id="6256369at2759"/>
<keyword evidence="3" id="KW-1185">Reference proteome</keyword>
<dbReference type="PANTHER" id="PTHR23347:SF6">
    <property type="entry name" value="FI17904P1"/>
    <property type="match status" value="1"/>
</dbReference>
<feature type="region of interest" description="Disordered" evidence="1">
    <location>
        <begin position="192"/>
        <end position="226"/>
    </location>
</feature>
<evidence type="ECO:0000256" key="1">
    <source>
        <dbReference type="SAM" id="MobiDB-lite"/>
    </source>
</evidence>
<dbReference type="PANTHER" id="PTHR23347">
    <property type="entry name" value="COLORECTAL MUTANT CANCER PROTEIN MCC PROTEIN -RELATED"/>
    <property type="match status" value="1"/>
</dbReference>
<feature type="region of interest" description="Disordered" evidence="1">
    <location>
        <begin position="74"/>
        <end position="116"/>
    </location>
</feature>
<dbReference type="Proteomes" id="UP000838878">
    <property type="component" value="Chromosome 9"/>
</dbReference>
<proteinExistence type="predicted"/>
<reference evidence="2" key="1">
    <citation type="submission" date="2021-12" db="EMBL/GenBank/DDBJ databases">
        <authorList>
            <person name="Martin H S."/>
        </authorList>
    </citation>
    <scope>NUCLEOTIDE SEQUENCE</scope>
</reference>
<gene>
    <name evidence="2" type="ORF">BINO364_LOCUS15764</name>
</gene>
<feature type="region of interest" description="Disordered" evidence="1">
    <location>
        <begin position="136"/>
        <end position="156"/>
    </location>
</feature>